<dbReference type="CDD" id="cd02440">
    <property type="entry name" value="AdoMet_MTases"/>
    <property type="match status" value="1"/>
</dbReference>
<dbReference type="RefSeq" id="WP_252438120.1">
    <property type="nucleotide sequence ID" value="NZ_JAGSOV010000025.1"/>
</dbReference>
<dbReference type="Gene3D" id="3.40.50.150">
    <property type="entry name" value="Vaccinia Virus protein VP39"/>
    <property type="match status" value="1"/>
</dbReference>
<dbReference type="GO" id="GO:0008168">
    <property type="term" value="F:methyltransferase activity"/>
    <property type="evidence" value="ECO:0007669"/>
    <property type="project" value="UniProtKB-KW"/>
</dbReference>
<comment type="caution">
    <text evidence="2">The sequence shown here is derived from an EMBL/GenBank/DDBJ whole genome shotgun (WGS) entry which is preliminary data.</text>
</comment>
<dbReference type="GO" id="GO:0032259">
    <property type="term" value="P:methylation"/>
    <property type="evidence" value="ECO:0007669"/>
    <property type="project" value="UniProtKB-KW"/>
</dbReference>
<dbReference type="Proteomes" id="UP001165283">
    <property type="component" value="Unassembled WGS sequence"/>
</dbReference>
<organism evidence="2 3">
    <name type="scientific">Pseudonocardia humida</name>
    <dbReference type="NCBI Taxonomy" id="2800819"/>
    <lineage>
        <taxon>Bacteria</taxon>
        <taxon>Bacillati</taxon>
        <taxon>Actinomycetota</taxon>
        <taxon>Actinomycetes</taxon>
        <taxon>Pseudonocardiales</taxon>
        <taxon>Pseudonocardiaceae</taxon>
        <taxon>Pseudonocardia</taxon>
    </lineage>
</organism>
<evidence type="ECO:0000313" key="2">
    <source>
        <dbReference type="EMBL" id="MCO1655907.1"/>
    </source>
</evidence>
<dbReference type="EMBL" id="JAGSOV010000025">
    <property type="protein sequence ID" value="MCO1655907.1"/>
    <property type="molecule type" value="Genomic_DNA"/>
</dbReference>
<keyword evidence="2" id="KW-0808">Transferase</keyword>
<gene>
    <name evidence="2" type="ORF">KDL28_12675</name>
</gene>
<proteinExistence type="predicted"/>
<accession>A0ABT0ZYT2</accession>
<keyword evidence="2" id="KW-0489">Methyltransferase</keyword>
<dbReference type="InterPro" id="IPR029063">
    <property type="entry name" value="SAM-dependent_MTases_sf"/>
</dbReference>
<dbReference type="Pfam" id="PF13649">
    <property type="entry name" value="Methyltransf_25"/>
    <property type="match status" value="1"/>
</dbReference>
<feature type="domain" description="Methyltransferase" evidence="1">
    <location>
        <begin position="62"/>
        <end position="139"/>
    </location>
</feature>
<dbReference type="InterPro" id="IPR041698">
    <property type="entry name" value="Methyltransf_25"/>
</dbReference>
<keyword evidence="3" id="KW-1185">Reference proteome</keyword>
<protein>
    <submittedName>
        <fullName evidence="2">Methyltransferase domain-containing protein</fullName>
    </submittedName>
</protein>
<dbReference type="SUPFAM" id="SSF53335">
    <property type="entry name" value="S-adenosyl-L-methionine-dependent methyltransferases"/>
    <property type="match status" value="1"/>
</dbReference>
<sequence>MGDAAETWARLQRGRGIPPEILAGARANPWHHDPAHFQPPDVPADTPSRRAALDLLGTGGSVLDVGCGGGDAALALAGVATEVVGVDQQADMLAVFATAAAARGLAFRTVGGRWPDVAAEAGTADVVVSHHVLHNVVDLPPFLLAMGAAARRGVVVEMLDRHPMAWLDPLWERFHGLRRPRPATTDDALAVLAELGVSPTVERWERTAPPRQDTAVVTQRLCLPPEREPEVDAALDELVRPRVAATLSWLSPR</sequence>
<reference evidence="2" key="1">
    <citation type="submission" date="2021-04" db="EMBL/GenBank/DDBJ databases">
        <title>Pseudonocardia sp. nov., isolated from sandy soil of mangrove forest.</title>
        <authorList>
            <person name="Zan Z."/>
            <person name="Huang R."/>
            <person name="Liu W."/>
        </authorList>
    </citation>
    <scope>NUCLEOTIDE SEQUENCE</scope>
    <source>
        <strain evidence="2">S2-4</strain>
    </source>
</reference>
<name>A0ABT0ZYT2_9PSEU</name>
<evidence type="ECO:0000259" key="1">
    <source>
        <dbReference type="Pfam" id="PF13649"/>
    </source>
</evidence>
<evidence type="ECO:0000313" key="3">
    <source>
        <dbReference type="Proteomes" id="UP001165283"/>
    </source>
</evidence>